<name>A0A432W0Q2_9GAMM</name>
<dbReference type="AlphaFoldDB" id="A0A432W0Q2"/>
<accession>A0A432W0Q2</accession>
<keyword evidence="1" id="KW-0732">Signal</keyword>
<evidence type="ECO:0000313" key="2">
    <source>
        <dbReference type="EMBL" id="RUO22600.1"/>
    </source>
</evidence>
<dbReference type="OrthoDB" id="8703681at2"/>
<dbReference type="Proteomes" id="UP000288395">
    <property type="component" value="Unassembled WGS sequence"/>
</dbReference>
<proteinExistence type="predicted"/>
<dbReference type="PROSITE" id="PS51257">
    <property type="entry name" value="PROKAR_LIPOPROTEIN"/>
    <property type="match status" value="1"/>
</dbReference>
<feature type="chain" id="PRO_5018972338" evidence="1">
    <location>
        <begin position="32"/>
        <end position="172"/>
    </location>
</feature>
<protein>
    <submittedName>
        <fullName evidence="2">Uncharacterized protein</fullName>
    </submittedName>
</protein>
<sequence>MRQNKFLPLTATFAALSFSLFIAGCSPNANHDNEDALANNELSEENVESITQESVDRENFDRESIRTDFSLEEMQELRREILAAIGTPLAGNPASCRVLPFGAKPCGGPARYVVYSSEQTNPSTIEPLVERFNAWSEIYNEREGLTSDCAVTPQITTTVISGICVPIEQADR</sequence>
<gene>
    <name evidence="2" type="ORF">CWE08_05345</name>
</gene>
<dbReference type="RefSeq" id="WP_126766362.1">
    <property type="nucleotide sequence ID" value="NZ_PIPJ01000002.1"/>
</dbReference>
<reference evidence="3" key="1">
    <citation type="journal article" date="2018" name="Front. Microbiol.">
        <title>Genome-Based Analysis Reveals the Taxonomy and Diversity of the Family Idiomarinaceae.</title>
        <authorList>
            <person name="Liu Y."/>
            <person name="Lai Q."/>
            <person name="Shao Z."/>
        </authorList>
    </citation>
    <scope>NUCLEOTIDE SEQUENCE [LARGE SCALE GENOMIC DNA]</scope>
    <source>
        <strain evidence="3">GBPy7</strain>
    </source>
</reference>
<comment type="caution">
    <text evidence="2">The sequence shown here is derived from an EMBL/GenBank/DDBJ whole genome shotgun (WGS) entry which is preliminary data.</text>
</comment>
<feature type="signal peptide" evidence="1">
    <location>
        <begin position="1"/>
        <end position="31"/>
    </location>
</feature>
<evidence type="ECO:0000256" key="1">
    <source>
        <dbReference type="SAM" id="SignalP"/>
    </source>
</evidence>
<evidence type="ECO:0000313" key="3">
    <source>
        <dbReference type="Proteomes" id="UP000288395"/>
    </source>
</evidence>
<keyword evidence="3" id="KW-1185">Reference proteome</keyword>
<organism evidence="2 3">
    <name type="scientific">Aliidiomarina iranensis</name>
    <dbReference type="NCBI Taxonomy" id="1434071"/>
    <lineage>
        <taxon>Bacteria</taxon>
        <taxon>Pseudomonadati</taxon>
        <taxon>Pseudomonadota</taxon>
        <taxon>Gammaproteobacteria</taxon>
        <taxon>Alteromonadales</taxon>
        <taxon>Idiomarinaceae</taxon>
        <taxon>Aliidiomarina</taxon>
    </lineage>
</organism>
<dbReference type="EMBL" id="PIPJ01000002">
    <property type="protein sequence ID" value="RUO22600.1"/>
    <property type="molecule type" value="Genomic_DNA"/>
</dbReference>